<feature type="region of interest" description="Disordered" evidence="1">
    <location>
        <begin position="1"/>
        <end position="27"/>
    </location>
</feature>
<sequence length="140" mass="15282">MASEGDLITQKETPNTSFPVPPAPPPSRRCFTYLITRRSSPPQAAPLIRPPPRPRWVSEASLSSFLSPFTPVNLYKASFYSYRHALLGACLLPSNKACRRSFRGVWPASSTFTPPVPTVAVRSTAPSCPRGEGHCPDKGE</sequence>
<protein>
    <submittedName>
        <fullName evidence="2">Uncharacterized protein</fullName>
    </submittedName>
</protein>
<organism evidence="2 3">
    <name type="scientific">Portunus trituberculatus</name>
    <name type="common">Swimming crab</name>
    <name type="synonym">Neptunus trituberculatus</name>
    <dbReference type="NCBI Taxonomy" id="210409"/>
    <lineage>
        <taxon>Eukaryota</taxon>
        <taxon>Metazoa</taxon>
        <taxon>Ecdysozoa</taxon>
        <taxon>Arthropoda</taxon>
        <taxon>Crustacea</taxon>
        <taxon>Multicrustacea</taxon>
        <taxon>Malacostraca</taxon>
        <taxon>Eumalacostraca</taxon>
        <taxon>Eucarida</taxon>
        <taxon>Decapoda</taxon>
        <taxon>Pleocyemata</taxon>
        <taxon>Brachyura</taxon>
        <taxon>Eubrachyura</taxon>
        <taxon>Portunoidea</taxon>
        <taxon>Portunidae</taxon>
        <taxon>Portuninae</taxon>
        <taxon>Portunus</taxon>
    </lineage>
</organism>
<dbReference type="EMBL" id="VSRR010145166">
    <property type="protein sequence ID" value="MPD05261.1"/>
    <property type="molecule type" value="Genomic_DNA"/>
</dbReference>
<dbReference type="Proteomes" id="UP000324222">
    <property type="component" value="Unassembled WGS sequence"/>
</dbReference>
<reference evidence="2 3" key="1">
    <citation type="submission" date="2019-05" db="EMBL/GenBank/DDBJ databases">
        <title>Another draft genome of Portunus trituberculatus and its Hox gene families provides insights of decapod evolution.</title>
        <authorList>
            <person name="Jeong J.-H."/>
            <person name="Song I."/>
            <person name="Kim S."/>
            <person name="Choi T."/>
            <person name="Kim D."/>
            <person name="Ryu S."/>
            <person name="Kim W."/>
        </authorList>
    </citation>
    <scope>NUCLEOTIDE SEQUENCE [LARGE SCALE GENOMIC DNA]</scope>
    <source>
        <tissue evidence="2">Muscle</tissue>
    </source>
</reference>
<gene>
    <name evidence="2" type="ORF">E2C01_100993</name>
</gene>
<evidence type="ECO:0000313" key="2">
    <source>
        <dbReference type="EMBL" id="MPD05261.1"/>
    </source>
</evidence>
<evidence type="ECO:0000256" key="1">
    <source>
        <dbReference type="SAM" id="MobiDB-lite"/>
    </source>
</evidence>
<evidence type="ECO:0000313" key="3">
    <source>
        <dbReference type="Proteomes" id="UP000324222"/>
    </source>
</evidence>
<proteinExistence type="predicted"/>
<comment type="caution">
    <text evidence="2">The sequence shown here is derived from an EMBL/GenBank/DDBJ whole genome shotgun (WGS) entry which is preliminary data.</text>
</comment>
<dbReference type="AlphaFoldDB" id="A0A5B7K8E3"/>
<keyword evidence="3" id="KW-1185">Reference proteome</keyword>
<accession>A0A5B7K8E3</accession>
<name>A0A5B7K8E3_PORTR</name>